<gene>
    <name evidence="1" type="ORF">Patl1_08732</name>
</gene>
<evidence type="ECO:0000313" key="2">
    <source>
        <dbReference type="Proteomes" id="UP001164250"/>
    </source>
</evidence>
<evidence type="ECO:0000313" key="1">
    <source>
        <dbReference type="EMBL" id="KAJ0086333.1"/>
    </source>
</evidence>
<comment type="caution">
    <text evidence="1">The sequence shown here is derived from an EMBL/GenBank/DDBJ whole genome shotgun (WGS) entry which is preliminary data.</text>
</comment>
<sequence length="79" mass="8653">MSEANRTLGTLLDLLQSASNLPGPVTITVVNCCRDILGAYLEYHLCTRKIPPVILNSLLLISFLFDDIAVNVDVLFAYA</sequence>
<protein>
    <submittedName>
        <fullName evidence="1">Uncharacterized protein</fullName>
    </submittedName>
</protein>
<accession>A0ACC1AI21</accession>
<name>A0ACC1AI21_9ROSI</name>
<dbReference type="Proteomes" id="UP001164250">
    <property type="component" value="Chromosome 10"/>
</dbReference>
<reference evidence="2" key="1">
    <citation type="journal article" date="2023" name="G3 (Bethesda)">
        <title>Genome assembly and association tests identify interacting loci associated with vigor, precocity, and sex in interspecific pistachio rootstocks.</title>
        <authorList>
            <person name="Palmer W."/>
            <person name="Jacygrad E."/>
            <person name="Sagayaradj S."/>
            <person name="Cavanaugh K."/>
            <person name="Han R."/>
            <person name="Bertier L."/>
            <person name="Beede B."/>
            <person name="Kafkas S."/>
            <person name="Golino D."/>
            <person name="Preece J."/>
            <person name="Michelmore R."/>
        </authorList>
    </citation>
    <scope>NUCLEOTIDE SEQUENCE [LARGE SCALE GENOMIC DNA]</scope>
</reference>
<organism evidence="1 2">
    <name type="scientific">Pistacia atlantica</name>
    <dbReference type="NCBI Taxonomy" id="434234"/>
    <lineage>
        <taxon>Eukaryota</taxon>
        <taxon>Viridiplantae</taxon>
        <taxon>Streptophyta</taxon>
        <taxon>Embryophyta</taxon>
        <taxon>Tracheophyta</taxon>
        <taxon>Spermatophyta</taxon>
        <taxon>Magnoliopsida</taxon>
        <taxon>eudicotyledons</taxon>
        <taxon>Gunneridae</taxon>
        <taxon>Pentapetalae</taxon>
        <taxon>rosids</taxon>
        <taxon>malvids</taxon>
        <taxon>Sapindales</taxon>
        <taxon>Anacardiaceae</taxon>
        <taxon>Pistacia</taxon>
    </lineage>
</organism>
<dbReference type="EMBL" id="CM047906">
    <property type="protein sequence ID" value="KAJ0086333.1"/>
    <property type="molecule type" value="Genomic_DNA"/>
</dbReference>
<proteinExistence type="predicted"/>
<keyword evidence="2" id="KW-1185">Reference proteome</keyword>